<dbReference type="STRING" id="983966.A0A1E4S9B6"/>
<feature type="region of interest" description="Disordered" evidence="11">
    <location>
        <begin position="665"/>
        <end position="684"/>
    </location>
</feature>
<feature type="region of interest" description="Disordered" evidence="11">
    <location>
        <begin position="607"/>
        <end position="649"/>
    </location>
</feature>
<dbReference type="AlphaFoldDB" id="A0A1E4S9B6"/>
<dbReference type="EMBL" id="KV453925">
    <property type="protein sequence ID" value="ODV76107.1"/>
    <property type="molecule type" value="Genomic_DNA"/>
</dbReference>
<dbReference type="InterPro" id="IPR008271">
    <property type="entry name" value="Ser/Thr_kinase_AS"/>
</dbReference>
<dbReference type="PANTHER" id="PTHR24346:SF110">
    <property type="entry name" value="NON-SPECIFIC SERINE_THREONINE PROTEIN KINASE"/>
    <property type="match status" value="1"/>
</dbReference>
<dbReference type="RefSeq" id="XP_020073146.1">
    <property type="nucleotide sequence ID" value="XM_020214044.1"/>
</dbReference>
<reference evidence="13 14" key="1">
    <citation type="journal article" date="2016" name="Proc. Natl. Acad. Sci. U.S.A.">
        <title>Comparative genomics of biotechnologically important yeasts.</title>
        <authorList>
            <person name="Riley R."/>
            <person name="Haridas S."/>
            <person name="Wolfe K.H."/>
            <person name="Lopes M.R."/>
            <person name="Hittinger C.T."/>
            <person name="Goeker M."/>
            <person name="Salamov A.A."/>
            <person name="Wisecaver J.H."/>
            <person name="Long T.M."/>
            <person name="Calvey C.H."/>
            <person name="Aerts A.L."/>
            <person name="Barry K.W."/>
            <person name="Choi C."/>
            <person name="Clum A."/>
            <person name="Coughlan A.Y."/>
            <person name="Deshpande S."/>
            <person name="Douglass A.P."/>
            <person name="Hanson S.J."/>
            <person name="Klenk H.-P."/>
            <person name="LaButti K.M."/>
            <person name="Lapidus A."/>
            <person name="Lindquist E.A."/>
            <person name="Lipzen A.M."/>
            <person name="Meier-Kolthoff J.P."/>
            <person name="Ohm R.A."/>
            <person name="Otillar R.P."/>
            <person name="Pangilinan J.L."/>
            <person name="Peng Y."/>
            <person name="Rokas A."/>
            <person name="Rosa C.A."/>
            <person name="Scheuner C."/>
            <person name="Sibirny A.A."/>
            <person name="Slot J.C."/>
            <person name="Stielow J.B."/>
            <person name="Sun H."/>
            <person name="Kurtzman C.P."/>
            <person name="Blackwell M."/>
            <person name="Grigoriev I.V."/>
            <person name="Jeffries T.W."/>
        </authorList>
    </citation>
    <scope>NUCLEOTIDE SEQUENCE [LARGE SCALE GENOMIC DNA]</scope>
    <source>
        <strain evidence="14">ATCC 18201 / CBS 1600 / BCRC 20928 / JCM 3617 / NBRC 0987 / NRRL Y-1542</strain>
    </source>
</reference>
<dbReference type="CDD" id="cd14003">
    <property type="entry name" value="STKc_AMPK-like"/>
    <property type="match status" value="1"/>
</dbReference>
<dbReference type="Gene3D" id="1.10.510.10">
    <property type="entry name" value="Transferase(Phosphotransferase) domain 1"/>
    <property type="match status" value="1"/>
</dbReference>
<evidence type="ECO:0000256" key="2">
    <source>
        <dbReference type="ARBA" id="ARBA00022527"/>
    </source>
</evidence>
<feature type="compositionally biased region" description="Polar residues" evidence="11">
    <location>
        <begin position="384"/>
        <end position="412"/>
    </location>
</feature>
<keyword evidence="4" id="KW-0808">Transferase</keyword>
<comment type="catalytic activity">
    <reaction evidence="8">
        <text>L-threonyl-[protein] + ATP = O-phospho-L-threonyl-[protein] + ADP + H(+)</text>
        <dbReference type="Rhea" id="RHEA:46608"/>
        <dbReference type="Rhea" id="RHEA-COMP:11060"/>
        <dbReference type="Rhea" id="RHEA-COMP:11605"/>
        <dbReference type="ChEBI" id="CHEBI:15378"/>
        <dbReference type="ChEBI" id="CHEBI:30013"/>
        <dbReference type="ChEBI" id="CHEBI:30616"/>
        <dbReference type="ChEBI" id="CHEBI:61977"/>
        <dbReference type="ChEBI" id="CHEBI:456216"/>
        <dbReference type="EC" id="2.7.11.1"/>
    </reaction>
</comment>
<keyword evidence="5 10" id="KW-0547">Nucleotide-binding</keyword>
<feature type="region of interest" description="Disordered" evidence="11">
    <location>
        <begin position="383"/>
        <end position="419"/>
    </location>
</feature>
<keyword evidence="7 10" id="KW-0067">ATP-binding</keyword>
<dbReference type="PROSITE" id="PS50011">
    <property type="entry name" value="PROTEIN_KINASE_DOM"/>
    <property type="match status" value="1"/>
</dbReference>
<organism evidence="13 14">
    <name type="scientific">Cyberlindnera jadinii (strain ATCC 18201 / CBS 1600 / BCRC 20928 / JCM 3617 / NBRC 0987 / NRRL Y-1542)</name>
    <name type="common">Torula yeast</name>
    <name type="synonym">Candida utilis</name>
    <dbReference type="NCBI Taxonomy" id="983966"/>
    <lineage>
        <taxon>Eukaryota</taxon>
        <taxon>Fungi</taxon>
        <taxon>Dikarya</taxon>
        <taxon>Ascomycota</taxon>
        <taxon>Saccharomycotina</taxon>
        <taxon>Saccharomycetes</taxon>
        <taxon>Phaffomycetales</taxon>
        <taxon>Phaffomycetaceae</taxon>
        <taxon>Cyberlindnera</taxon>
    </lineage>
</organism>
<dbReference type="GO" id="GO:0005737">
    <property type="term" value="C:cytoplasm"/>
    <property type="evidence" value="ECO:0007669"/>
    <property type="project" value="TreeGrafter"/>
</dbReference>
<evidence type="ECO:0000256" key="1">
    <source>
        <dbReference type="ARBA" id="ARBA00012513"/>
    </source>
</evidence>
<evidence type="ECO:0000256" key="6">
    <source>
        <dbReference type="ARBA" id="ARBA00022777"/>
    </source>
</evidence>
<feature type="compositionally biased region" description="Polar residues" evidence="11">
    <location>
        <begin position="544"/>
        <end position="553"/>
    </location>
</feature>
<evidence type="ECO:0000313" key="14">
    <source>
        <dbReference type="Proteomes" id="UP000094389"/>
    </source>
</evidence>
<dbReference type="InterPro" id="IPR017441">
    <property type="entry name" value="Protein_kinase_ATP_BS"/>
</dbReference>
<feature type="region of interest" description="Disordered" evidence="11">
    <location>
        <begin position="431"/>
        <end position="513"/>
    </location>
</feature>
<dbReference type="OMA" id="WHEKIKT"/>
<dbReference type="GeneID" id="30988440"/>
<proteinExistence type="predicted"/>
<evidence type="ECO:0000256" key="8">
    <source>
        <dbReference type="ARBA" id="ARBA00047899"/>
    </source>
</evidence>
<evidence type="ECO:0000256" key="5">
    <source>
        <dbReference type="ARBA" id="ARBA00022741"/>
    </source>
</evidence>
<dbReference type="FunFam" id="1.10.510.10:FF:000650">
    <property type="entry name" value="Serine/threonine-protein kinase ppk16"/>
    <property type="match status" value="1"/>
</dbReference>
<dbReference type="PROSITE" id="PS00108">
    <property type="entry name" value="PROTEIN_KINASE_ST"/>
    <property type="match status" value="1"/>
</dbReference>
<dbReference type="PANTHER" id="PTHR24346">
    <property type="entry name" value="MAP/MICROTUBULE AFFINITY-REGULATING KINASE"/>
    <property type="match status" value="1"/>
</dbReference>
<evidence type="ECO:0000313" key="13">
    <source>
        <dbReference type="EMBL" id="ODV76107.1"/>
    </source>
</evidence>
<feature type="compositionally biased region" description="Polar residues" evidence="11">
    <location>
        <begin position="446"/>
        <end position="473"/>
    </location>
</feature>
<feature type="compositionally biased region" description="Low complexity" evidence="11">
    <location>
        <begin position="525"/>
        <end position="536"/>
    </location>
</feature>
<sequence>MNGRAMHNEKAQIAESYNKLYTKFCCDDIQEVGNYTIIKLIGSGAFGKVYLAMHKLTHTKVVLKTGSKHDPNLVREVFYHRQFKHPHITRLYELVICEGRVWLVLEYCPGKELLDYLLASGRVSVDETRKLFAQIVGAVYYAHSLHCIHRDLKLENILLDKKRNAKLSDFGFTRECEARNMLETICGTTVYMAPELIEKKKYDGFKIDIWSLGVILYTLLYGGMPFDEDNEMKTQISIVQEEPKFKIDIPQDAIQLMRKMLSKDPSKRPTAKEILLDKFLDFEGQNQLEISDTLVKNAYDQRYFSSKTEKNLLKKLKSLGVDTHAMKKSVINKQCDSLSGLYELLLEKEKKKESKKYKARSRSVLRITASSTTRRVSQLMDPISTPQLSRMVSLRSQFSQKDTQSLMNGSETSPEKKKTTFLQKMSKLLKINKKDDSNTHPIGHSRMNSIATSNITHTDQQKQSPDQNENRNNNQKDGRKQSIVIKEPSVSTRLPSGNAQRTRPASVLSQQSAMSSFTAMSDLSTTSLTTDNDTPTVQRPSFIRKSSTENSIKQTRRSLSIISSNSSASEKSSALNSLYDTSHGPDIRVVQFSRGRRFNDSIFPRSAARRGRSPLGKTSVMGIPPSSSKFKRSKASVIEEDEEGDSVEDLEQNIASLDIAAKSSDFEDDSFGQDSQINGRGRTM</sequence>
<feature type="binding site" evidence="10">
    <location>
        <position position="64"/>
    </location>
    <ligand>
        <name>ATP</name>
        <dbReference type="ChEBI" id="CHEBI:30616"/>
    </ligand>
</feature>
<dbReference type="InterPro" id="IPR011009">
    <property type="entry name" value="Kinase-like_dom_sf"/>
</dbReference>
<dbReference type="EC" id="2.7.11.1" evidence="1"/>
<protein>
    <recommendedName>
        <fullName evidence="1">non-specific serine/threonine protein kinase</fullName>
        <ecNumber evidence="1">2.7.11.1</ecNumber>
    </recommendedName>
</protein>
<evidence type="ECO:0000256" key="9">
    <source>
        <dbReference type="ARBA" id="ARBA00048679"/>
    </source>
</evidence>
<dbReference type="Proteomes" id="UP000094389">
    <property type="component" value="Unassembled WGS sequence"/>
</dbReference>
<keyword evidence="3" id="KW-0597">Phosphoprotein</keyword>
<keyword evidence="6 13" id="KW-0418">Kinase</keyword>
<evidence type="ECO:0000256" key="11">
    <source>
        <dbReference type="SAM" id="MobiDB-lite"/>
    </source>
</evidence>
<dbReference type="Pfam" id="PF00069">
    <property type="entry name" value="Pkinase"/>
    <property type="match status" value="1"/>
</dbReference>
<feature type="compositionally biased region" description="Low complexity" evidence="11">
    <location>
        <begin position="558"/>
        <end position="567"/>
    </location>
</feature>
<dbReference type="GO" id="GO:0035556">
    <property type="term" value="P:intracellular signal transduction"/>
    <property type="evidence" value="ECO:0007669"/>
    <property type="project" value="TreeGrafter"/>
</dbReference>
<feature type="compositionally biased region" description="Polar residues" evidence="11">
    <location>
        <begin position="489"/>
        <end position="513"/>
    </location>
</feature>
<keyword evidence="2" id="KW-0723">Serine/threonine-protein kinase</keyword>
<accession>A0A1E4S9B6</accession>
<feature type="compositionally biased region" description="Acidic residues" evidence="11">
    <location>
        <begin position="638"/>
        <end position="649"/>
    </location>
</feature>
<evidence type="ECO:0000256" key="4">
    <source>
        <dbReference type="ARBA" id="ARBA00022679"/>
    </source>
</evidence>
<evidence type="ECO:0000259" key="12">
    <source>
        <dbReference type="PROSITE" id="PS50011"/>
    </source>
</evidence>
<feature type="domain" description="Protein kinase" evidence="12">
    <location>
        <begin position="35"/>
        <end position="280"/>
    </location>
</feature>
<dbReference type="InterPro" id="IPR000719">
    <property type="entry name" value="Prot_kinase_dom"/>
</dbReference>
<dbReference type="PROSITE" id="PS00107">
    <property type="entry name" value="PROTEIN_KINASE_ATP"/>
    <property type="match status" value="1"/>
</dbReference>
<evidence type="ECO:0000256" key="10">
    <source>
        <dbReference type="PROSITE-ProRule" id="PRU10141"/>
    </source>
</evidence>
<dbReference type="SUPFAM" id="SSF56112">
    <property type="entry name" value="Protein kinase-like (PK-like)"/>
    <property type="match status" value="1"/>
</dbReference>
<dbReference type="GO" id="GO:0004674">
    <property type="term" value="F:protein serine/threonine kinase activity"/>
    <property type="evidence" value="ECO:0007669"/>
    <property type="project" value="UniProtKB-KW"/>
</dbReference>
<dbReference type="GO" id="GO:0005524">
    <property type="term" value="F:ATP binding"/>
    <property type="evidence" value="ECO:0007669"/>
    <property type="project" value="UniProtKB-UniRule"/>
</dbReference>
<feature type="region of interest" description="Disordered" evidence="11">
    <location>
        <begin position="525"/>
        <end position="567"/>
    </location>
</feature>
<name>A0A1E4S9B6_CYBJN</name>
<dbReference type="OrthoDB" id="942095at2759"/>
<evidence type="ECO:0000256" key="7">
    <source>
        <dbReference type="ARBA" id="ARBA00022840"/>
    </source>
</evidence>
<dbReference type="SMART" id="SM00220">
    <property type="entry name" value="S_TKc"/>
    <property type="match status" value="1"/>
</dbReference>
<keyword evidence="14" id="KW-1185">Reference proteome</keyword>
<comment type="catalytic activity">
    <reaction evidence="9">
        <text>L-seryl-[protein] + ATP = O-phospho-L-seryl-[protein] + ADP + H(+)</text>
        <dbReference type="Rhea" id="RHEA:17989"/>
        <dbReference type="Rhea" id="RHEA-COMP:9863"/>
        <dbReference type="Rhea" id="RHEA-COMP:11604"/>
        <dbReference type="ChEBI" id="CHEBI:15378"/>
        <dbReference type="ChEBI" id="CHEBI:29999"/>
        <dbReference type="ChEBI" id="CHEBI:30616"/>
        <dbReference type="ChEBI" id="CHEBI:83421"/>
        <dbReference type="ChEBI" id="CHEBI:456216"/>
        <dbReference type="EC" id="2.7.11.1"/>
    </reaction>
</comment>
<evidence type="ECO:0000256" key="3">
    <source>
        <dbReference type="ARBA" id="ARBA00022553"/>
    </source>
</evidence>
<gene>
    <name evidence="13" type="ORF">CYBJADRAFT_165437</name>
</gene>